<dbReference type="KEGG" id="tact:SG35_021635"/>
<dbReference type="AlphaFoldDB" id="A0AAF0C2P4"/>
<dbReference type="SUPFAM" id="SSF55729">
    <property type="entry name" value="Acyl-CoA N-acyltransferases (Nat)"/>
    <property type="match status" value="1"/>
</dbReference>
<dbReference type="PANTHER" id="PTHR43792">
    <property type="entry name" value="GNAT FAMILY, PUTATIVE (AFU_ORTHOLOGUE AFUA_3G00765)-RELATED-RELATED"/>
    <property type="match status" value="1"/>
</dbReference>
<dbReference type="PROSITE" id="PS51186">
    <property type="entry name" value="GNAT"/>
    <property type="match status" value="1"/>
</dbReference>
<name>A0AAF0C2P4_9GAMM</name>
<dbReference type="GO" id="GO:0016747">
    <property type="term" value="F:acyltransferase activity, transferring groups other than amino-acyl groups"/>
    <property type="evidence" value="ECO:0007669"/>
    <property type="project" value="InterPro"/>
</dbReference>
<dbReference type="Gene3D" id="3.40.630.30">
    <property type="match status" value="1"/>
</dbReference>
<accession>A0AAF0C2P4</accession>
<gene>
    <name evidence="2" type="ORF">SG35_021635</name>
</gene>
<dbReference type="EMBL" id="CP059735">
    <property type="protein sequence ID" value="WDD97869.1"/>
    <property type="molecule type" value="Genomic_DNA"/>
</dbReference>
<reference evidence="2 3" key="1">
    <citation type="journal article" date="2015" name="Genome Announc.">
        <title>Draft Genome Sequences of Marine Isolates of Thalassomonas viridans and Thalassomonas actiniarum.</title>
        <authorList>
            <person name="Olonade I."/>
            <person name="van Zyl L.J."/>
            <person name="Trindade M."/>
        </authorList>
    </citation>
    <scope>NUCLEOTIDE SEQUENCE [LARGE SCALE GENOMIC DNA]</scope>
    <source>
        <strain evidence="2 3">A5K-106</strain>
    </source>
</reference>
<dbReference type="InterPro" id="IPR000182">
    <property type="entry name" value="GNAT_dom"/>
</dbReference>
<dbReference type="PANTHER" id="PTHR43792:SF1">
    <property type="entry name" value="N-ACETYLTRANSFERASE DOMAIN-CONTAINING PROTEIN"/>
    <property type="match status" value="1"/>
</dbReference>
<evidence type="ECO:0000313" key="2">
    <source>
        <dbReference type="EMBL" id="WDD97869.1"/>
    </source>
</evidence>
<keyword evidence="3" id="KW-1185">Reference proteome</keyword>
<sequence length="167" mass="18683">MDIFKTGRLTIRAVSSSDLDKLSPILSDETTMKYTATGAQTHEQMIAFVQNCARQYRENGFGHWAIFLTATNELVGLCGLNRHQIDAEEYVHVNYRLGSQYLGKGLATEAVNGVMDYCATSLNINDLSAIIEPSNINSIKVIERLGFKLIKQTMFKNLNVNIYQISV</sequence>
<dbReference type="InterPro" id="IPR051531">
    <property type="entry name" value="N-acetyltransferase"/>
</dbReference>
<protein>
    <submittedName>
        <fullName evidence="2">GNAT family N-acetyltransferase</fullName>
    </submittedName>
</protein>
<evidence type="ECO:0000313" key="3">
    <source>
        <dbReference type="Proteomes" id="UP000032568"/>
    </source>
</evidence>
<dbReference type="InterPro" id="IPR016181">
    <property type="entry name" value="Acyl_CoA_acyltransferase"/>
</dbReference>
<dbReference type="Pfam" id="PF13302">
    <property type="entry name" value="Acetyltransf_3"/>
    <property type="match status" value="1"/>
</dbReference>
<organism evidence="2 3">
    <name type="scientific">Thalassomonas actiniarum</name>
    <dbReference type="NCBI Taxonomy" id="485447"/>
    <lineage>
        <taxon>Bacteria</taxon>
        <taxon>Pseudomonadati</taxon>
        <taxon>Pseudomonadota</taxon>
        <taxon>Gammaproteobacteria</taxon>
        <taxon>Alteromonadales</taxon>
        <taxon>Colwelliaceae</taxon>
        <taxon>Thalassomonas</taxon>
    </lineage>
</organism>
<proteinExistence type="predicted"/>
<dbReference type="Proteomes" id="UP000032568">
    <property type="component" value="Chromosome"/>
</dbReference>
<dbReference type="RefSeq" id="WP_044832069.1">
    <property type="nucleotide sequence ID" value="NZ_CP059735.1"/>
</dbReference>
<evidence type="ECO:0000259" key="1">
    <source>
        <dbReference type="PROSITE" id="PS51186"/>
    </source>
</evidence>
<feature type="domain" description="N-acetyltransferase" evidence="1">
    <location>
        <begin position="9"/>
        <end position="167"/>
    </location>
</feature>
<reference evidence="2 3" key="2">
    <citation type="journal article" date="2022" name="Mar. Drugs">
        <title>Bioassay-Guided Fractionation Leads to the Detection of Cholic Acid Generated by the Rare Thalassomonas sp.</title>
        <authorList>
            <person name="Pheiffer F."/>
            <person name="Schneider Y.K."/>
            <person name="Hansen E.H."/>
            <person name="Andersen J.H."/>
            <person name="Isaksson J."/>
            <person name="Busche T."/>
            <person name="R C."/>
            <person name="Kalinowski J."/>
            <person name="Zyl L.V."/>
            <person name="Trindade M."/>
        </authorList>
    </citation>
    <scope>NUCLEOTIDE SEQUENCE [LARGE SCALE GENOMIC DNA]</scope>
    <source>
        <strain evidence="2 3">A5K-106</strain>
    </source>
</reference>